<dbReference type="InterPro" id="IPR013087">
    <property type="entry name" value="Znf_C2H2_type"/>
</dbReference>
<dbReference type="GeneID" id="58787130"/>
<dbReference type="PROSITE" id="PS50157">
    <property type="entry name" value="ZINC_FINGER_C2H2_2"/>
    <property type="match status" value="1"/>
</dbReference>
<feature type="compositionally biased region" description="Basic and acidic residues" evidence="1">
    <location>
        <begin position="1"/>
        <end position="14"/>
    </location>
</feature>
<dbReference type="KEGG" id="nkr:NKOR_05735"/>
<feature type="domain" description="C2H2-type" evidence="2">
    <location>
        <begin position="14"/>
        <end position="37"/>
    </location>
</feature>
<evidence type="ECO:0000313" key="3">
    <source>
        <dbReference type="EMBL" id="AFS81030.1"/>
    </source>
</evidence>
<evidence type="ECO:0000259" key="2">
    <source>
        <dbReference type="PROSITE" id="PS50157"/>
    </source>
</evidence>
<dbReference type="PATRIC" id="fig|1229908.8.peg.1249"/>
<feature type="region of interest" description="Disordered" evidence="1">
    <location>
        <begin position="1"/>
        <end position="55"/>
    </location>
</feature>
<keyword evidence="4" id="KW-1185">Reference proteome</keyword>
<reference evidence="3 4" key="1">
    <citation type="journal article" date="2012" name="J. Bacteriol.">
        <title>Draft Genome Sequence of an Ammonia-Oxidizing Archaeon, "Candidatus Nitrosopumilus koreensis" AR1, from Marine Sediment.</title>
        <authorList>
            <person name="Park S.J."/>
            <person name="Kim J.G."/>
            <person name="Jung M.Y."/>
            <person name="Kim S.J."/>
            <person name="Cha I.T."/>
            <person name="Kwon K."/>
            <person name="Lee J.H."/>
            <person name="Rhee S.K."/>
        </authorList>
    </citation>
    <scope>NUCLEOTIDE SEQUENCE [LARGE SCALE GENOMIC DNA]</scope>
    <source>
        <strain evidence="3 4">AR1</strain>
    </source>
</reference>
<dbReference type="PROSITE" id="PS00028">
    <property type="entry name" value="ZINC_FINGER_C2H2_1"/>
    <property type="match status" value="1"/>
</dbReference>
<name>K0B7V1_9ARCH</name>
<accession>K0B7V1</accession>
<organism evidence="3 4">
    <name type="scientific">Candidatus Nitrosopumilus koreensis AR1</name>
    <dbReference type="NCBI Taxonomy" id="1229908"/>
    <lineage>
        <taxon>Archaea</taxon>
        <taxon>Nitrososphaerota</taxon>
        <taxon>Nitrososphaeria</taxon>
        <taxon>Nitrosopumilales</taxon>
        <taxon>Nitrosopumilaceae</taxon>
        <taxon>Nitrosopumilus</taxon>
    </lineage>
</organism>
<dbReference type="Gene3D" id="3.30.160.60">
    <property type="entry name" value="Classic Zinc Finger"/>
    <property type="match status" value="1"/>
</dbReference>
<dbReference type="HOGENOM" id="CLU_2911316_0_0_2"/>
<evidence type="ECO:0000256" key="1">
    <source>
        <dbReference type="SAM" id="MobiDB-lite"/>
    </source>
</evidence>
<protein>
    <recommendedName>
        <fullName evidence="2">C2H2-type domain-containing protein</fullName>
    </recommendedName>
</protein>
<dbReference type="EMBL" id="CP003842">
    <property type="protein sequence ID" value="AFS81030.1"/>
    <property type="molecule type" value="Genomic_DNA"/>
</dbReference>
<dbReference type="Proteomes" id="UP000006101">
    <property type="component" value="Chromosome"/>
</dbReference>
<evidence type="ECO:0000313" key="4">
    <source>
        <dbReference type="Proteomes" id="UP000006101"/>
    </source>
</evidence>
<dbReference type="STRING" id="1229908.NKOR_05735"/>
<dbReference type="AlphaFoldDB" id="K0B7V1"/>
<proteinExistence type="predicted"/>
<dbReference type="RefSeq" id="WP_014963415.1">
    <property type="nucleotide sequence ID" value="NC_018655.1"/>
</dbReference>
<gene>
    <name evidence="3" type="ORF">NKOR_05735</name>
</gene>
<sequence length="55" mass="6190">MGLFKRNKDKDNQTKCDTCGTELHDPERLKRHMKKAHGNVPAKKLDPNAGDGGTW</sequence>